<dbReference type="EMBL" id="QJJQ01000004">
    <property type="protein sequence ID" value="PXW88027.1"/>
    <property type="molecule type" value="Genomic_DNA"/>
</dbReference>
<protein>
    <submittedName>
        <fullName evidence="1">Uncharacterized protein</fullName>
    </submittedName>
</protein>
<gene>
    <name evidence="1" type="ORF">DFR56_104178</name>
</gene>
<accession>A0A2V3W173</accession>
<comment type="caution">
    <text evidence="1">The sequence shown here is derived from an EMBL/GenBank/DDBJ whole genome shotgun (WGS) entry which is preliminary data.</text>
</comment>
<dbReference type="OrthoDB" id="1079827at2"/>
<dbReference type="AlphaFoldDB" id="A0A2V3W173"/>
<reference evidence="1 2" key="1">
    <citation type="submission" date="2018-05" db="EMBL/GenBank/DDBJ databases">
        <title>Genomic Encyclopedia of Type Strains, Phase IV (KMG-IV): sequencing the most valuable type-strain genomes for metagenomic binning, comparative biology and taxonomic classification.</title>
        <authorList>
            <person name="Goeker M."/>
        </authorList>
    </citation>
    <scope>NUCLEOTIDE SEQUENCE [LARGE SCALE GENOMIC DNA]</scope>
    <source>
        <strain evidence="1 2">DSM 28556</strain>
    </source>
</reference>
<name>A0A2V3W173_9BACI</name>
<evidence type="ECO:0000313" key="1">
    <source>
        <dbReference type="EMBL" id="PXW88027.1"/>
    </source>
</evidence>
<keyword evidence="2" id="KW-1185">Reference proteome</keyword>
<dbReference type="Proteomes" id="UP000247978">
    <property type="component" value="Unassembled WGS sequence"/>
</dbReference>
<organism evidence="1 2">
    <name type="scientific">Pseudogracilibacillus auburnensis</name>
    <dbReference type="NCBI Taxonomy" id="1494959"/>
    <lineage>
        <taxon>Bacteria</taxon>
        <taxon>Bacillati</taxon>
        <taxon>Bacillota</taxon>
        <taxon>Bacilli</taxon>
        <taxon>Bacillales</taxon>
        <taxon>Bacillaceae</taxon>
        <taxon>Pseudogracilibacillus</taxon>
    </lineage>
</organism>
<sequence>MMNEEKLEFLNKYTLDKNIQIELVELENINEIFIPDYWIKLFSENSNEERIQMIINHWEEILGFEMRNTISYFKEYLIDVELMKIANKHFILYSLQSSSTDTVLFYCGGNPLEKNFDEQTELKKDWKKIPKKLRQFYEEIHDGFYYFPSRSMGLDAIENITYLDEFEWSVIEDLDKEIMINIETSYGFFSNGVGKFVVIDVDNSRDDQAVLWSNGSLPRYNLNFWDIVDEWTVIGFN</sequence>
<evidence type="ECO:0000313" key="2">
    <source>
        <dbReference type="Proteomes" id="UP000247978"/>
    </source>
</evidence>
<proteinExistence type="predicted"/>